<organism evidence="2 3">
    <name type="scientific">Paenibacillus favisporus</name>
    <dbReference type="NCBI Taxonomy" id="221028"/>
    <lineage>
        <taxon>Bacteria</taxon>
        <taxon>Bacillati</taxon>
        <taxon>Bacillota</taxon>
        <taxon>Bacilli</taxon>
        <taxon>Bacillales</taxon>
        <taxon>Paenibacillaceae</taxon>
        <taxon>Paenibacillus</taxon>
    </lineage>
</organism>
<name>A0ABV2F008_9BACL</name>
<comment type="caution">
    <text evidence="2">The sequence shown here is derived from an EMBL/GenBank/DDBJ whole genome shotgun (WGS) entry which is preliminary data.</text>
</comment>
<dbReference type="EMBL" id="JBEPLV010000002">
    <property type="protein sequence ID" value="MET3545094.1"/>
    <property type="molecule type" value="Genomic_DNA"/>
</dbReference>
<sequence length="215" mass="23647">MRCRTATARTYSPTRRRQQRSGRNHAGEAAAVAFVPEFLPSIPFPKNSGATAIGGMIRTRSGLPRTYALNRRALRRRNLQRRRSASKQYHALTVARKKPAQQHAQHAPAERFASKHSPHPSPSLRCCTATARTLLPTRRWQQRSGRNHAGEAAAVAFVPEFLPSIPFPKNSGATAIGGMIRTRSGLPRTCAHPSNVLHQSIANALQRSTARTKPA</sequence>
<keyword evidence="3" id="KW-1185">Reference proteome</keyword>
<dbReference type="Proteomes" id="UP001549098">
    <property type="component" value="Unassembled WGS sequence"/>
</dbReference>
<dbReference type="RefSeq" id="WP_354495874.1">
    <property type="nucleotide sequence ID" value="NZ_JBEPLV010000002.1"/>
</dbReference>
<gene>
    <name evidence="2" type="ORF">ABID47_001705</name>
</gene>
<feature type="compositionally biased region" description="Basic residues" evidence="1">
    <location>
        <begin position="14"/>
        <end position="23"/>
    </location>
</feature>
<evidence type="ECO:0000256" key="1">
    <source>
        <dbReference type="SAM" id="MobiDB-lite"/>
    </source>
</evidence>
<proteinExistence type="predicted"/>
<feature type="region of interest" description="Disordered" evidence="1">
    <location>
        <begin position="95"/>
        <end position="125"/>
    </location>
</feature>
<accession>A0ABV2F008</accession>
<protein>
    <submittedName>
        <fullName evidence="2">Uncharacterized protein</fullName>
    </submittedName>
</protein>
<feature type="region of interest" description="Disordered" evidence="1">
    <location>
        <begin position="1"/>
        <end position="27"/>
    </location>
</feature>
<evidence type="ECO:0000313" key="3">
    <source>
        <dbReference type="Proteomes" id="UP001549098"/>
    </source>
</evidence>
<evidence type="ECO:0000313" key="2">
    <source>
        <dbReference type="EMBL" id="MET3545094.1"/>
    </source>
</evidence>
<reference evidence="2 3" key="1">
    <citation type="submission" date="2024-06" db="EMBL/GenBank/DDBJ databases">
        <title>Genomic Encyclopedia of Type Strains, Phase IV (KMG-IV): sequencing the most valuable type-strain genomes for metagenomic binning, comparative biology and taxonomic classification.</title>
        <authorList>
            <person name="Goeker M."/>
        </authorList>
    </citation>
    <scope>NUCLEOTIDE SEQUENCE [LARGE SCALE GENOMIC DNA]</scope>
    <source>
        <strain evidence="2 3">DSM 17253</strain>
    </source>
</reference>